<dbReference type="EMBL" id="JADAQV010000001">
    <property type="protein sequence ID" value="MBE1723571.1"/>
    <property type="molecule type" value="Genomic_DNA"/>
</dbReference>
<evidence type="ECO:0008006" key="5">
    <source>
        <dbReference type="Google" id="ProtNLM"/>
    </source>
</evidence>
<feature type="region of interest" description="Disordered" evidence="2">
    <location>
        <begin position="1"/>
        <end position="61"/>
    </location>
</feature>
<gene>
    <name evidence="3" type="ORF">IGM82_04005</name>
</gene>
<protein>
    <recommendedName>
        <fullName evidence="5">BZIP domain-containing protein</fullName>
    </recommendedName>
</protein>
<dbReference type="Proteomes" id="UP000599085">
    <property type="component" value="Unassembled WGS sequence"/>
</dbReference>
<evidence type="ECO:0000313" key="4">
    <source>
        <dbReference type="Proteomes" id="UP000599085"/>
    </source>
</evidence>
<sequence length="193" mass="21564">MQNDSPLTENSLRKALEKMGGGPAAVEAGDGAPGHGYRGHSAPRGRSAQQVGRRRRFSGDDTVVVEHQSLGRPTQKRAANRVMAASEAGQEQERLKQSLQRERRRVHDVEAELATLNKRIQAVNTQMTHLRLQVEEGRKALQQRDESILRLRAELHQAREHQARRAASPTRAKPAAPAEVDDEGQKPVQWWVD</sequence>
<proteinExistence type="predicted"/>
<comment type="caution">
    <text evidence="3">The sequence shown here is derived from an EMBL/GenBank/DDBJ whole genome shotgun (WGS) entry which is preliminary data.</text>
</comment>
<evidence type="ECO:0000313" key="3">
    <source>
        <dbReference type="EMBL" id="MBE1723571.1"/>
    </source>
</evidence>
<feature type="coiled-coil region" evidence="1">
    <location>
        <begin position="85"/>
        <end position="133"/>
    </location>
</feature>
<evidence type="ECO:0000256" key="2">
    <source>
        <dbReference type="SAM" id="MobiDB-lite"/>
    </source>
</evidence>
<accession>A0ABR9MQA6</accession>
<feature type="region of interest" description="Disordered" evidence="2">
    <location>
        <begin position="157"/>
        <end position="193"/>
    </location>
</feature>
<organism evidence="3 4">
    <name type="scientific">Bombella apis</name>
    <dbReference type="NCBI Taxonomy" id="1785988"/>
    <lineage>
        <taxon>Bacteria</taxon>
        <taxon>Pseudomonadati</taxon>
        <taxon>Pseudomonadota</taxon>
        <taxon>Alphaproteobacteria</taxon>
        <taxon>Acetobacterales</taxon>
        <taxon>Acetobacteraceae</taxon>
        <taxon>Bombella</taxon>
    </lineage>
</organism>
<keyword evidence="4" id="KW-1185">Reference proteome</keyword>
<name>A0ABR9MQA6_9PROT</name>
<evidence type="ECO:0000256" key="1">
    <source>
        <dbReference type="SAM" id="Coils"/>
    </source>
</evidence>
<keyword evidence="1" id="KW-0175">Coiled coil</keyword>
<reference evidence="3 4" key="1">
    <citation type="submission" date="2020-09" db="EMBL/GenBank/DDBJ databases">
        <title>Bombella mellium and Bombella favum sp. nov., two novel species isolated from honey of Apis mellifera.</title>
        <authorList>
            <person name="Hilgarth M."/>
            <person name="Redwitz J."/>
            <person name="Ehrmann M.A."/>
            <person name="Vogel R.F."/>
            <person name="Jakob F."/>
        </authorList>
    </citation>
    <scope>NUCLEOTIDE SEQUENCE [LARGE SCALE GENOMIC DNA]</scope>
    <source>
        <strain evidence="3 4">MRM1</strain>
    </source>
</reference>
<feature type="compositionally biased region" description="Polar residues" evidence="2">
    <location>
        <begin position="1"/>
        <end position="10"/>
    </location>
</feature>
<dbReference type="RefSeq" id="WP_192848310.1">
    <property type="nucleotide sequence ID" value="NZ_JADAQV010000001.1"/>
</dbReference>